<evidence type="ECO:0000256" key="4">
    <source>
        <dbReference type="ARBA" id="ARBA00022832"/>
    </source>
</evidence>
<feature type="domain" description="Kringle" evidence="14">
    <location>
        <begin position="508"/>
        <end position="586"/>
    </location>
</feature>
<feature type="compositionally biased region" description="Basic and acidic residues" evidence="13">
    <location>
        <begin position="40"/>
        <end position="52"/>
    </location>
</feature>
<sequence length="987" mass="107732">MLRAGQDKGTAKSIFRPPDGDDSPCIQSYAVGYQDDTDDSTYKPTKDEDKHCNQPYAFGYQDDDHDHDDANKPTEFDDAAPNEQTTQPVPPDVDIQSYAGASQDDVPLVTSNLGTAKTHEPFETSEAGATSSKEIHINTAAHDSSGDGSKASTMTVCNSNSKLHPNPTYTQNTDLIADPNSDDPNPVYRQNAENSSSTDQQYAMNTNPIFLHNSINPIYPQNGVNPDLMDELNVVPEPARLSDNENNSCIQPYAVGYQEEEDDNDNNKHTKRDDNPCIQPYAIRYKEEDDDDDNSKYPSHDANPCIQPYAVGYQEEEDDNDNNKHTKRDANPCIQPYAVGYLEEDDDGNSKYPNCNDNPCIQPYAVRYQEQNGDDDNKHTKHGAAALVQQTDQPSPTDVDIQPYAVAYMCQDEVGLTASSLKEVQTNELLQKVKTVSNNSNDNPKSLSGQVLSNDDIDASGFTEDNSNLRRIGRPLNTNSQNPMNAQNALNSNPMYVANVNPQKACELCQVEDGASYRGTVSVTEAGQTCQRWDSQTPHSHESTPANYTSSGLEENYCRNPDGWTGVWCYTTDPNTKWERCDVPLCAACGPDSGNMKSEIIIFGCVGHDPGEFSYIDGVAVSAENEIFVADYSNERVQVFSMDGVFLRLFPTVVPGGNGKPTMRPSDVAIDGDDHLWVCASVLRSSVRDYNTLRALPLLSRHLSSASSGSSSAEPALTVSSQHDGIRIITLNNPKKRQVACMSGDHQQPGFQRNALSLAMLESLRRDLLGGGSQTDLQVIIIAAEGPVFSAGHDLNELSPAHSRDKHTEIFDACTRVMTLVQDLPVPVIAKVQGLATAAGCQLVASCDIVVASDTAQFATPGVKVGLFCSTPAVALGRAVPRKVAMEMLFTGQPITAQDALLHGLVSKVVPESKLDEETDRLAQKICTTSRSVTAIGKACFYSQITKSRDEAYREAGEVMVDNLQTADGREGISAFLEKRKPTWSHQ</sequence>
<dbReference type="CDD" id="cd06558">
    <property type="entry name" value="crotonase-like"/>
    <property type="match status" value="1"/>
</dbReference>
<feature type="compositionally biased region" description="Basic and acidic residues" evidence="13">
    <location>
        <begin position="265"/>
        <end position="275"/>
    </location>
</feature>
<evidence type="ECO:0000313" key="16">
    <source>
        <dbReference type="Proteomes" id="UP000838412"/>
    </source>
</evidence>
<dbReference type="PROSITE" id="PS50070">
    <property type="entry name" value="KRINGLE_2"/>
    <property type="match status" value="1"/>
</dbReference>
<dbReference type="GO" id="GO:0005739">
    <property type="term" value="C:mitochondrion"/>
    <property type="evidence" value="ECO:0007669"/>
    <property type="project" value="UniProtKB-SubCell"/>
</dbReference>
<feature type="compositionally biased region" description="Polar residues" evidence="13">
    <location>
        <begin position="435"/>
        <end position="453"/>
    </location>
</feature>
<feature type="region of interest" description="Disordered" evidence="13">
    <location>
        <begin position="259"/>
        <end position="278"/>
    </location>
</feature>
<feature type="compositionally biased region" description="Basic and acidic residues" evidence="13">
    <location>
        <begin position="62"/>
        <end position="75"/>
    </location>
</feature>
<dbReference type="PRINTS" id="PR00018">
    <property type="entry name" value="KRINGLE"/>
</dbReference>
<feature type="compositionally biased region" description="Basic and acidic residues" evidence="13">
    <location>
        <begin position="1"/>
        <end position="10"/>
    </location>
</feature>
<dbReference type="InterPro" id="IPR000001">
    <property type="entry name" value="Kringle"/>
</dbReference>
<keyword evidence="2 11" id="KW-0420">Kringle</keyword>
<dbReference type="NCBIfam" id="NF006008">
    <property type="entry name" value="PRK08139.1"/>
    <property type="match status" value="1"/>
</dbReference>
<dbReference type="InterPro" id="IPR014748">
    <property type="entry name" value="Enoyl-CoA_hydra_C"/>
</dbReference>
<dbReference type="PANTHER" id="PTHR43602">
    <property type="match status" value="1"/>
</dbReference>
<keyword evidence="8 11" id="KW-1015">Disulfide bond</keyword>
<evidence type="ECO:0000313" key="15">
    <source>
        <dbReference type="EMBL" id="CAH1250581.1"/>
    </source>
</evidence>
<dbReference type="Proteomes" id="UP000838412">
    <property type="component" value="Chromosome 18"/>
</dbReference>
<accession>A0A8J9Z9X9</accession>
<feature type="repeat" description="NHL" evidence="12">
    <location>
        <begin position="602"/>
        <end position="643"/>
    </location>
</feature>
<proteinExistence type="predicted"/>
<dbReference type="Pfam" id="PF00051">
    <property type="entry name" value="Kringle"/>
    <property type="match status" value="1"/>
</dbReference>
<dbReference type="CDD" id="cd00108">
    <property type="entry name" value="KR"/>
    <property type="match status" value="1"/>
</dbReference>
<comment type="function">
    <text evidence="9">May play a role in fatty acid biosynthesis and insulin sensitivity.</text>
</comment>
<dbReference type="InterPro" id="IPR052377">
    <property type="entry name" value="Mitochondrial_ECH-domain"/>
</dbReference>
<evidence type="ECO:0000259" key="14">
    <source>
        <dbReference type="PROSITE" id="PS50070"/>
    </source>
</evidence>
<feature type="disulfide bond" evidence="11">
    <location>
        <begin position="530"/>
        <end position="569"/>
    </location>
</feature>
<dbReference type="Pfam" id="PF00378">
    <property type="entry name" value="ECH_1"/>
    <property type="match status" value="1"/>
</dbReference>
<evidence type="ECO:0000256" key="2">
    <source>
        <dbReference type="ARBA" id="ARBA00022572"/>
    </source>
</evidence>
<dbReference type="OrthoDB" id="2139957at2759"/>
<dbReference type="PROSITE" id="PS00021">
    <property type="entry name" value="KRINGLE_1"/>
    <property type="match status" value="1"/>
</dbReference>
<dbReference type="InterPro" id="IPR001258">
    <property type="entry name" value="NHL_repeat"/>
</dbReference>
<keyword evidence="4" id="KW-0276">Fatty acid metabolism</keyword>
<dbReference type="Gene3D" id="2.40.20.10">
    <property type="entry name" value="Plasminogen Kringle 4"/>
    <property type="match status" value="1"/>
</dbReference>
<keyword evidence="16" id="KW-1185">Reference proteome</keyword>
<evidence type="ECO:0000256" key="11">
    <source>
        <dbReference type="PROSITE-ProRule" id="PRU00121"/>
    </source>
</evidence>
<dbReference type="Gene3D" id="3.90.226.10">
    <property type="entry name" value="2-enoyl-CoA Hydratase, Chain A, domain 1"/>
    <property type="match status" value="1"/>
</dbReference>
<feature type="disulfide bond" evidence="11">
    <location>
        <begin position="509"/>
        <end position="586"/>
    </location>
</feature>
<evidence type="ECO:0000256" key="1">
    <source>
        <dbReference type="ARBA" id="ARBA00004173"/>
    </source>
</evidence>
<feature type="region of interest" description="Disordered" evidence="13">
    <location>
        <begin position="435"/>
        <end position="483"/>
    </location>
</feature>
<dbReference type="Gene3D" id="2.120.10.30">
    <property type="entry name" value="TolB, C-terminal domain"/>
    <property type="match status" value="1"/>
</dbReference>
<dbReference type="SUPFAM" id="SSF57440">
    <property type="entry name" value="Kringle-like"/>
    <property type="match status" value="1"/>
</dbReference>
<dbReference type="InterPro" id="IPR038178">
    <property type="entry name" value="Kringle_sf"/>
</dbReference>
<evidence type="ECO:0000256" key="3">
    <source>
        <dbReference type="ARBA" id="ARBA00022737"/>
    </source>
</evidence>
<feature type="disulfide bond" evidence="11">
    <location>
        <begin position="558"/>
        <end position="581"/>
    </location>
</feature>
<feature type="compositionally biased region" description="Polar residues" evidence="13">
    <location>
        <begin position="146"/>
        <end position="174"/>
    </location>
</feature>
<evidence type="ECO:0000256" key="7">
    <source>
        <dbReference type="ARBA" id="ARBA00023128"/>
    </source>
</evidence>
<organism evidence="15 16">
    <name type="scientific">Branchiostoma lanceolatum</name>
    <name type="common">Common lancelet</name>
    <name type="synonym">Amphioxus lanceolatum</name>
    <dbReference type="NCBI Taxonomy" id="7740"/>
    <lineage>
        <taxon>Eukaryota</taxon>
        <taxon>Metazoa</taxon>
        <taxon>Chordata</taxon>
        <taxon>Cephalochordata</taxon>
        <taxon>Leptocardii</taxon>
        <taxon>Amphioxiformes</taxon>
        <taxon>Branchiostomatidae</taxon>
        <taxon>Branchiostoma</taxon>
    </lineage>
</organism>
<evidence type="ECO:0000256" key="12">
    <source>
        <dbReference type="PROSITE-ProRule" id="PRU00504"/>
    </source>
</evidence>
<dbReference type="SUPFAM" id="SSF63829">
    <property type="entry name" value="Calcium-dependent phosphotriesterase"/>
    <property type="match status" value="1"/>
</dbReference>
<keyword evidence="3" id="KW-0677">Repeat</keyword>
<dbReference type="InterPro" id="IPR011042">
    <property type="entry name" value="6-blade_b-propeller_TolB-like"/>
</dbReference>
<dbReference type="GO" id="GO:0006631">
    <property type="term" value="P:fatty acid metabolic process"/>
    <property type="evidence" value="ECO:0007669"/>
    <property type="project" value="UniProtKB-KW"/>
</dbReference>
<dbReference type="AlphaFoldDB" id="A0A8J9Z9X9"/>
<dbReference type="InterPro" id="IPR018056">
    <property type="entry name" value="Kringle_CS"/>
</dbReference>
<keyword evidence="7" id="KW-0496">Mitochondrion</keyword>
<dbReference type="Pfam" id="PF01436">
    <property type="entry name" value="NHL"/>
    <property type="match status" value="1"/>
</dbReference>
<reference evidence="15" key="1">
    <citation type="submission" date="2022-01" db="EMBL/GenBank/DDBJ databases">
        <authorList>
            <person name="Braso-Vives M."/>
        </authorList>
    </citation>
    <scope>NUCLEOTIDE SEQUENCE</scope>
</reference>
<feature type="region of interest" description="Disordered" evidence="13">
    <location>
        <begin position="532"/>
        <end position="553"/>
    </location>
</feature>
<feature type="region of interest" description="Disordered" evidence="13">
    <location>
        <begin position="1"/>
        <end position="106"/>
    </location>
</feature>
<keyword evidence="6" id="KW-0443">Lipid metabolism</keyword>
<name>A0A8J9Z9X9_BRALA</name>
<gene>
    <name evidence="15" type="primary">ECHDC3</name>
    <name evidence="15" type="ORF">BLAG_LOCUS11256</name>
</gene>
<dbReference type="PANTHER" id="PTHR43602:SF1">
    <property type="entry name" value="ENOYL-COA HYDRATASE DOMAIN-CONTAINING PROTEIN 3, MITOCHONDRIAL"/>
    <property type="match status" value="1"/>
</dbReference>
<dbReference type="InterPro" id="IPR001753">
    <property type="entry name" value="Enoyl-CoA_hydra/iso"/>
</dbReference>
<dbReference type="InterPro" id="IPR013806">
    <property type="entry name" value="Kringle-like"/>
</dbReference>
<dbReference type="GO" id="GO:0016836">
    <property type="term" value="F:hydro-lyase activity"/>
    <property type="evidence" value="ECO:0007669"/>
    <property type="project" value="TreeGrafter"/>
</dbReference>
<dbReference type="PROSITE" id="PS51125">
    <property type="entry name" value="NHL"/>
    <property type="match status" value="1"/>
</dbReference>
<dbReference type="SUPFAM" id="SSF52096">
    <property type="entry name" value="ClpP/crotonase"/>
    <property type="match status" value="1"/>
</dbReference>
<evidence type="ECO:0000256" key="9">
    <source>
        <dbReference type="ARBA" id="ARBA00037410"/>
    </source>
</evidence>
<evidence type="ECO:0000256" key="6">
    <source>
        <dbReference type="ARBA" id="ARBA00023098"/>
    </source>
</evidence>
<dbReference type="SMART" id="SM00130">
    <property type="entry name" value="KR"/>
    <property type="match status" value="1"/>
</dbReference>
<evidence type="ECO:0000256" key="5">
    <source>
        <dbReference type="ARBA" id="ARBA00022946"/>
    </source>
</evidence>
<comment type="subcellular location">
    <subcellularLocation>
        <location evidence="1">Mitochondrion</location>
    </subcellularLocation>
</comment>
<evidence type="ECO:0000256" key="10">
    <source>
        <dbReference type="ARBA" id="ARBA00040545"/>
    </source>
</evidence>
<keyword evidence="5" id="KW-0809">Transit peptide</keyword>
<dbReference type="EMBL" id="OV696703">
    <property type="protein sequence ID" value="CAH1250581.1"/>
    <property type="molecule type" value="Genomic_DNA"/>
</dbReference>
<evidence type="ECO:0000256" key="8">
    <source>
        <dbReference type="ARBA" id="ARBA00023157"/>
    </source>
</evidence>
<dbReference type="Gene3D" id="1.10.12.10">
    <property type="entry name" value="Lyase 2-enoyl-coa Hydratase, Chain A, domain 2"/>
    <property type="match status" value="1"/>
</dbReference>
<feature type="region of interest" description="Disordered" evidence="13">
    <location>
        <begin position="140"/>
        <end position="198"/>
    </location>
</feature>
<protein>
    <recommendedName>
        <fullName evidence="10">Enoyl-CoA hydratase domain-containing protein 3, mitochondrial</fullName>
    </recommendedName>
</protein>
<evidence type="ECO:0000256" key="13">
    <source>
        <dbReference type="SAM" id="MobiDB-lite"/>
    </source>
</evidence>
<dbReference type="InterPro" id="IPR029045">
    <property type="entry name" value="ClpP/crotonase-like_dom_sf"/>
</dbReference>